<dbReference type="EMBL" id="MU826873">
    <property type="protein sequence ID" value="KAJ7370073.1"/>
    <property type="molecule type" value="Genomic_DNA"/>
</dbReference>
<reference evidence="1" key="1">
    <citation type="submission" date="2023-01" db="EMBL/GenBank/DDBJ databases">
        <title>Genome assembly of the deep-sea coral Lophelia pertusa.</title>
        <authorList>
            <person name="Herrera S."/>
            <person name="Cordes E."/>
        </authorList>
    </citation>
    <scope>NUCLEOTIDE SEQUENCE</scope>
    <source>
        <strain evidence="1">USNM1676648</strain>
        <tissue evidence="1">Polyp</tissue>
    </source>
</reference>
<organism evidence="1 2">
    <name type="scientific">Desmophyllum pertusum</name>
    <dbReference type="NCBI Taxonomy" id="174260"/>
    <lineage>
        <taxon>Eukaryota</taxon>
        <taxon>Metazoa</taxon>
        <taxon>Cnidaria</taxon>
        <taxon>Anthozoa</taxon>
        <taxon>Hexacorallia</taxon>
        <taxon>Scleractinia</taxon>
        <taxon>Caryophylliina</taxon>
        <taxon>Caryophylliidae</taxon>
        <taxon>Desmophyllum</taxon>
    </lineage>
</organism>
<accession>A0A9W9YXX8</accession>
<feature type="non-terminal residue" evidence="1">
    <location>
        <position position="1"/>
    </location>
</feature>
<gene>
    <name evidence="1" type="ORF">OS493_034282</name>
</gene>
<dbReference type="Proteomes" id="UP001163046">
    <property type="component" value="Unassembled WGS sequence"/>
</dbReference>
<evidence type="ECO:0000313" key="2">
    <source>
        <dbReference type="Proteomes" id="UP001163046"/>
    </source>
</evidence>
<protein>
    <submittedName>
        <fullName evidence="1">Uncharacterized protein</fullName>
    </submittedName>
</protein>
<dbReference type="AlphaFoldDB" id="A0A9W9YXX8"/>
<proteinExistence type="predicted"/>
<name>A0A9W9YXX8_9CNID</name>
<keyword evidence="2" id="KW-1185">Reference proteome</keyword>
<sequence>SEKHHHDQRWIEREKHLHDQRWIDRSRHPSSSWFLQIQLTAGLLLALSAVAL</sequence>
<evidence type="ECO:0000313" key="1">
    <source>
        <dbReference type="EMBL" id="KAJ7370073.1"/>
    </source>
</evidence>
<comment type="caution">
    <text evidence="1">The sequence shown here is derived from an EMBL/GenBank/DDBJ whole genome shotgun (WGS) entry which is preliminary data.</text>
</comment>